<dbReference type="PROSITE" id="PS50943">
    <property type="entry name" value="HTH_CROC1"/>
    <property type="match status" value="1"/>
</dbReference>
<name>A0A0R1LIS1_9LACO</name>
<feature type="transmembrane region" description="Helical" evidence="2">
    <location>
        <begin position="92"/>
        <end position="111"/>
    </location>
</feature>
<dbReference type="PATRIC" id="fig|1423715.3.peg.71"/>
<protein>
    <recommendedName>
        <fullName evidence="3">HTH cro/C1-type domain-containing protein</fullName>
    </recommendedName>
</protein>
<dbReference type="SMART" id="SM00530">
    <property type="entry name" value="HTH_XRE"/>
    <property type="match status" value="1"/>
</dbReference>
<dbReference type="SUPFAM" id="SSF47413">
    <property type="entry name" value="lambda repressor-like DNA-binding domains"/>
    <property type="match status" value="1"/>
</dbReference>
<evidence type="ECO:0000256" key="2">
    <source>
        <dbReference type="SAM" id="Phobius"/>
    </source>
</evidence>
<dbReference type="PANTHER" id="PTHR46558:SF13">
    <property type="entry name" value="HTH-TYPE TRANSCRIPTIONAL REGULATOR IMMR"/>
    <property type="match status" value="1"/>
</dbReference>
<dbReference type="AlphaFoldDB" id="A0A0R1LIS1"/>
<dbReference type="OrthoDB" id="9805856at2"/>
<keyword evidence="2" id="KW-1133">Transmembrane helix</keyword>
<gene>
    <name evidence="4" type="ORF">FD25_GL000068</name>
</gene>
<organism evidence="4 5">
    <name type="scientific">Levilactobacillus acidifarinae DSM 19394 = JCM 15949</name>
    <dbReference type="NCBI Taxonomy" id="1423715"/>
    <lineage>
        <taxon>Bacteria</taxon>
        <taxon>Bacillati</taxon>
        <taxon>Bacillota</taxon>
        <taxon>Bacilli</taxon>
        <taxon>Lactobacillales</taxon>
        <taxon>Lactobacillaceae</taxon>
        <taxon>Levilactobacillus</taxon>
    </lineage>
</organism>
<dbReference type="GO" id="GO:0003677">
    <property type="term" value="F:DNA binding"/>
    <property type="evidence" value="ECO:0007669"/>
    <property type="project" value="UniProtKB-KW"/>
</dbReference>
<evidence type="ECO:0000313" key="4">
    <source>
        <dbReference type="EMBL" id="KRK95653.1"/>
    </source>
</evidence>
<evidence type="ECO:0000256" key="1">
    <source>
        <dbReference type="ARBA" id="ARBA00023125"/>
    </source>
</evidence>
<keyword evidence="5" id="KW-1185">Reference proteome</keyword>
<reference evidence="4 5" key="1">
    <citation type="journal article" date="2015" name="Genome Announc.">
        <title>Expanding the biotechnology potential of lactobacilli through comparative genomics of 213 strains and associated genera.</title>
        <authorList>
            <person name="Sun Z."/>
            <person name="Harris H.M."/>
            <person name="McCann A."/>
            <person name="Guo C."/>
            <person name="Argimon S."/>
            <person name="Zhang W."/>
            <person name="Yang X."/>
            <person name="Jeffery I.B."/>
            <person name="Cooney J.C."/>
            <person name="Kagawa T.F."/>
            <person name="Liu W."/>
            <person name="Song Y."/>
            <person name="Salvetti E."/>
            <person name="Wrobel A."/>
            <person name="Rasinkangas P."/>
            <person name="Parkhill J."/>
            <person name="Rea M.C."/>
            <person name="O'Sullivan O."/>
            <person name="Ritari J."/>
            <person name="Douillard F.P."/>
            <person name="Paul Ross R."/>
            <person name="Yang R."/>
            <person name="Briner A.E."/>
            <person name="Felis G.E."/>
            <person name="de Vos W.M."/>
            <person name="Barrangou R."/>
            <person name="Klaenhammer T.R."/>
            <person name="Caufield P.W."/>
            <person name="Cui Y."/>
            <person name="Zhang H."/>
            <person name="O'Toole P.W."/>
        </authorList>
    </citation>
    <scope>NUCLEOTIDE SEQUENCE [LARGE SCALE GENOMIC DNA]</scope>
    <source>
        <strain evidence="4 5">DSM 19394</strain>
    </source>
</reference>
<keyword evidence="2" id="KW-0472">Membrane</keyword>
<dbReference type="EMBL" id="AZDV01000006">
    <property type="protein sequence ID" value="KRK95653.1"/>
    <property type="molecule type" value="Genomic_DNA"/>
</dbReference>
<dbReference type="Gene3D" id="1.10.260.40">
    <property type="entry name" value="lambda repressor-like DNA-binding domains"/>
    <property type="match status" value="1"/>
</dbReference>
<dbReference type="Pfam" id="PF01381">
    <property type="entry name" value="HTH_3"/>
    <property type="match status" value="1"/>
</dbReference>
<dbReference type="InterPro" id="IPR010982">
    <property type="entry name" value="Lambda_DNA-bd_dom_sf"/>
</dbReference>
<keyword evidence="1" id="KW-0238">DNA-binding</keyword>
<sequence>MTMTMHFSRQLTQLRQKRHLSQDQLATQLGVSAQAVTDWEQGQATPDLTMLVRLAAQLNVSLDQLVLGSQSDPMDMTQHQPRPGEHLNGWDFLARYWWVLIAIVAIIGSFFGK</sequence>
<evidence type="ECO:0000313" key="5">
    <source>
        <dbReference type="Proteomes" id="UP000051955"/>
    </source>
</evidence>
<dbReference type="InterPro" id="IPR001387">
    <property type="entry name" value="Cro/C1-type_HTH"/>
</dbReference>
<dbReference type="CDD" id="cd00093">
    <property type="entry name" value="HTH_XRE"/>
    <property type="match status" value="1"/>
</dbReference>
<accession>A0A0R1LIS1</accession>
<feature type="domain" description="HTH cro/C1-type" evidence="3">
    <location>
        <begin position="11"/>
        <end position="65"/>
    </location>
</feature>
<comment type="caution">
    <text evidence="4">The sequence shown here is derived from an EMBL/GenBank/DDBJ whole genome shotgun (WGS) entry which is preliminary data.</text>
</comment>
<keyword evidence="2" id="KW-0812">Transmembrane</keyword>
<dbReference type="PANTHER" id="PTHR46558">
    <property type="entry name" value="TRACRIPTIONAL REGULATORY PROTEIN-RELATED-RELATED"/>
    <property type="match status" value="1"/>
</dbReference>
<proteinExistence type="predicted"/>
<dbReference type="STRING" id="1423715.FD25_GL000068"/>
<dbReference type="Proteomes" id="UP000051955">
    <property type="component" value="Unassembled WGS sequence"/>
</dbReference>
<evidence type="ECO:0000259" key="3">
    <source>
        <dbReference type="PROSITE" id="PS50943"/>
    </source>
</evidence>